<keyword evidence="1" id="KW-0472">Membrane</keyword>
<name>A0A2H0BU82_9BACT</name>
<feature type="transmembrane region" description="Helical" evidence="1">
    <location>
        <begin position="48"/>
        <end position="72"/>
    </location>
</feature>
<organism evidence="2 3">
    <name type="scientific">Candidatus Roizmanbacteria bacterium CG22_combo_CG10-13_8_21_14_all_38_20</name>
    <dbReference type="NCBI Taxonomy" id="1974862"/>
    <lineage>
        <taxon>Bacteria</taxon>
        <taxon>Candidatus Roizmaniibacteriota</taxon>
    </lineage>
</organism>
<reference evidence="2 3" key="1">
    <citation type="submission" date="2017-09" db="EMBL/GenBank/DDBJ databases">
        <title>Depth-based differentiation of microbial function through sediment-hosted aquifers and enrichment of novel symbionts in the deep terrestrial subsurface.</title>
        <authorList>
            <person name="Probst A.J."/>
            <person name="Ladd B."/>
            <person name="Jarett J.K."/>
            <person name="Geller-Mcgrath D.E."/>
            <person name="Sieber C.M."/>
            <person name="Emerson J.B."/>
            <person name="Anantharaman K."/>
            <person name="Thomas B.C."/>
            <person name="Malmstrom R."/>
            <person name="Stieglmeier M."/>
            <person name="Klingl A."/>
            <person name="Woyke T."/>
            <person name="Ryan C.M."/>
            <person name="Banfield J.F."/>
        </authorList>
    </citation>
    <scope>NUCLEOTIDE SEQUENCE [LARGE SCALE GENOMIC DNA]</scope>
    <source>
        <strain evidence="2">CG22_combo_CG10-13_8_21_14_all_38_20</strain>
    </source>
</reference>
<sequence length="137" mass="14309">MITKALAAECIKGLGPFGNFCEEAATITGGPEQGAAVLGKISNIISRLLGVVTIVAFLWFLLQFVSGAFAWLNSGGDEGKLVEARNRITNAGLGLVLVVGVMAIMGLVQSFFGINFLDLESFSGSFLDPDVTPAQTP</sequence>
<evidence type="ECO:0000313" key="2">
    <source>
        <dbReference type="EMBL" id="PIP61247.1"/>
    </source>
</evidence>
<evidence type="ECO:0000256" key="1">
    <source>
        <dbReference type="SAM" id="Phobius"/>
    </source>
</evidence>
<dbReference type="EMBL" id="PCTA01000033">
    <property type="protein sequence ID" value="PIP61247.1"/>
    <property type="molecule type" value="Genomic_DNA"/>
</dbReference>
<evidence type="ECO:0000313" key="3">
    <source>
        <dbReference type="Proteomes" id="UP000231246"/>
    </source>
</evidence>
<protein>
    <submittedName>
        <fullName evidence="2">Uncharacterized protein</fullName>
    </submittedName>
</protein>
<gene>
    <name evidence="2" type="ORF">COW99_05690</name>
</gene>
<comment type="caution">
    <text evidence="2">The sequence shown here is derived from an EMBL/GenBank/DDBJ whole genome shotgun (WGS) entry which is preliminary data.</text>
</comment>
<keyword evidence="1" id="KW-0812">Transmembrane</keyword>
<dbReference type="Proteomes" id="UP000231246">
    <property type="component" value="Unassembled WGS sequence"/>
</dbReference>
<accession>A0A2H0BU82</accession>
<feature type="transmembrane region" description="Helical" evidence="1">
    <location>
        <begin position="92"/>
        <end position="117"/>
    </location>
</feature>
<dbReference type="AlphaFoldDB" id="A0A2H0BU82"/>
<proteinExistence type="predicted"/>
<keyword evidence="1" id="KW-1133">Transmembrane helix</keyword>